<dbReference type="InterPro" id="IPR005746">
    <property type="entry name" value="Thioredoxin"/>
</dbReference>
<dbReference type="RefSeq" id="WP_066541032.1">
    <property type="nucleotide sequence ID" value="NZ_DALZSI010000005.1"/>
</dbReference>
<dbReference type="OrthoDB" id="9790390at2"/>
<keyword evidence="2" id="KW-0813">Transport</keyword>
<dbReference type="PANTHER" id="PTHR45663">
    <property type="entry name" value="GEO12009P1"/>
    <property type="match status" value="1"/>
</dbReference>
<protein>
    <recommendedName>
        <fullName evidence="7">Thioredoxin</fullName>
    </recommendedName>
</protein>
<dbReference type="InterPro" id="IPR049299">
    <property type="entry name" value="Thio2_N"/>
</dbReference>
<evidence type="ECO:0000313" key="9">
    <source>
        <dbReference type="EMBL" id="PEH87289.1"/>
    </source>
</evidence>
<evidence type="ECO:0000256" key="1">
    <source>
        <dbReference type="ARBA" id="ARBA00008987"/>
    </source>
</evidence>
<dbReference type="SUPFAM" id="SSF52833">
    <property type="entry name" value="Thioredoxin-like"/>
    <property type="match status" value="1"/>
</dbReference>
<accession>A0A2A7UPP6</accession>
<dbReference type="GO" id="GO:0005829">
    <property type="term" value="C:cytosol"/>
    <property type="evidence" value="ECO:0007669"/>
    <property type="project" value="TreeGrafter"/>
</dbReference>
<dbReference type="NCBIfam" id="NF008229">
    <property type="entry name" value="PRK10996.1"/>
    <property type="match status" value="1"/>
</dbReference>
<keyword evidence="4" id="KW-0249">Electron transport</keyword>
<dbReference type="Pfam" id="PF00085">
    <property type="entry name" value="Thioredoxin"/>
    <property type="match status" value="1"/>
</dbReference>
<evidence type="ECO:0000256" key="5">
    <source>
        <dbReference type="ARBA" id="ARBA00023157"/>
    </source>
</evidence>
<dbReference type="PROSITE" id="PS51352">
    <property type="entry name" value="THIOREDOXIN_2"/>
    <property type="match status" value="1"/>
</dbReference>
<evidence type="ECO:0000256" key="2">
    <source>
        <dbReference type="ARBA" id="ARBA00022448"/>
    </source>
</evidence>
<proteinExistence type="inferred from homology"/>
<dbReference type="Gene3D" id="3.40.30.10">
    <property type="entry name" value="Glutaredoxin"/>
    <property type="match status" value="1"/>
</dbReference>
<feature type="domain" description="Thioredoxin" evidence="8">
    <location>
        <begin position="22"/>
        <end position="146"/>
    </location>
</feature>
<dbReference type="PANTHER" id="PTHR45663:SF11">
    <property type="entry name" value="GEO12009P1"/>
    <property type="match status" value="1"/>
</dbReference>
<keyword evidence="3" id="KW-0479">Metal-binding</keyword>
<evidence type="ECO:0000256" key="6">
    <source>
        <dbReference type="ARBA" id="ARBA00023284"/>
    </source>
</evidence>
<keyword evidence="10" id="KW-1185">Reference proteome</keyword>
<dbReference type="CDD" id="cd02947">
    <property type="entry name" value="TRX_family"/>
    <property type="match status" value="1"/>
</dbReference>
<dbReference type="Gene3D" id="2.30.30.380">
    <property type="entry name" value="Zn-finger domain of Sec23/24"/>
    <property type="match status" value="1"/>
</dbReference>
<dbReference type="GO" id="GO:0046872">
    <property type="term" value="F:metal ion binding"/>
    <property type="evidence" value="ECO:0007669"/>
    <property type="project" value="UniProtKB-KW"/>
</dbReference>
<dbReference type="InterPro" id="IPR017937">
    <property type="entry name" value="Thioredoxin_CS"/>
</dbReference>
<dbReference type="GO" id="GO:0045454">
    <property type="term" value="P:cell redox homeostasis"/>
    <property type="evidence" value="ECO:0007669"/>
    <property type="project" value="TreeGrafter"/>
</dbReference>
<evidence type="ECO:0000259" key="8">
    <source>
        <dbReference type="PROSITE" id="PS51352"/>
    </source>
</evidence>
<dbReference type="FunFam" id="3.40.30.10:FF:000001">
    <property type="entry name" value="Thioredoxin"/>
    <property type="match status" value="1"/>
</dbReference>
<gene>
    <name evidence="9" type="ORF">CRM82_00465</name>
</gene>
<dbReference type="AlphaFoldDB" id="A0A2A7UPP6"/>
<keyword evidence="5" id="KW-1015">Disulfide bond</keyword>
<dbReference type="GO" id="GO:0015035">
    <property type="term" value="F:protein-disulfide reductase activity"/>
    <property type="evidence" value="ECO:0007669"/>
    <property type="project" value="UniProtKB-UniRule"/>
</dbReference>
<evidence type="ECO:0000256" key="7">
    <source>
        <dbReference type="NCBIfam" id="TIGR01068"/>
    </source>
</evidence>
<dbReference type="EMBL" id="PDEA01000001">
    <property type="protein sequence ID" value="PEH87289.1"/>
    <property type="molecule type" value="Genomic_DNA"/>
</dbReference>
<dbReference type="InterPro" id="IPR036249">
    <property type="entry name" value="Thioredoxin-like_sf"/>
</dbReference>
<name>A0A2A7UPP6_COMTR</name>
<comment type="similarity">
    <text evidence="1">Belongs to the thioredoxin family.</text>
</comment>
<evidence type="ECO:0000256" key="4">
    <source>
        <dbReference type="ARBA" id="ARBA00022982"/>
    </source>
</evidence>
<comment type="caution">
    <text evidence="9">The sequence shown here is derived from an EMBL/GenBank/DDBJ whole genome shotgun (WGS) entry which is preliminary data.</text>
</comment>
<dbReference type="GeneID" id="80803208"/>
<dbReference type="Pfam" id="PF21352">
    <property type="entry name" value="Zn_ribbon_Thio2"/>
    <property type="match status" value="1"/>
</dbReference>
<dbReference type="PRINTS" id="PR00421">
    <property type="entry name" value="THIOREDOXIN"/>
</dbReference>
<organism evidence="9 10">
    <name type="scientific">Comamonas terrigena</name>
    <dbReference type="NCBI Taxonomy" id="32013"/>
    <lineage>
        <taxon>Bacteria</taxon>
        <taxon>Pseudomonadati</taxon>
        <taxon>Pseudomonadota</taxon>
        <taxon>Betaproteobacteria</taxon>
        <taxon>Burkholderiales</taxon>
        <taxon>Comamonadaceae</taxon>
        <taxon>Comamonas</taxon>
    </lineage>
</organism>
<dbReference type="NCBIfam" id="TIGR01068">
    <property type="entry name" value="thioredoxin"/>
    <property type="match status" value="1"/>
</dbReference>
<dbReference type="STRING" id="1219032.GCA_001515545_03646"/>
<dbReference type="PROSITE" id="PS00194">
    <property type="entry name" value="THIOREDOXIN_1"/>
    <property type="match status" value="1"/>
</dbReference>
<evidence type="ECO:0000313" key="10">
    <source>
        <dbReference type="Proteomes" id="UP000220246"/>
    </source>
</evidence>
<sequence length="146" mass="15900">MTTPETLHIVCPHCHKTNRVAAEQLTSAPDCGSCHQPLFTGAPVELDADSFARQVGRNQIPVVVDFWAPWCGPCRMMAPGYAQAAQQMEPAVRFAKLDTEAFPHVAAPFNVRSIPTMIVFKGGQEVARVSGAMPPGEIMRWVQSVV</sequence>
<dbReference type="InterPro" id="IPR013766">
    <property type="entry name" value="Thioredoxin_domain"/>
</dbReference>
<keyword evidence="6" id="KW-0676">Redox-active center</keyword>
<reference evidence="10" key="1">
    <citation type="submission" date="2017-09" db="EMBL/GenBank/DDBJ databases">
        <title>FDA dAtabase for Regulatory Grade micrObial Sequences (FDA-ARGOS): Supporting development and validation of Infectious Disease Dx tests.</title>
        <authorList>
            <person name="Minogue T."/>
            <person name="Wolcott M."/>
            <person name="Wasieloski L."/>
            <person name="Aguilar W."/>
            <person name="Moore D."/>
            <person name="Tallon L."/>
            <person name="Sadzewicz L."/>
            <person name="Ott S."/>
            <person name="Zhao X."/>
            <person name="Nagaraj S."/>
            <person name="Vavikolanu K."/>
            <person name="Aluvathingal J."/>
            <person name="Nadendla S."/>
            <person name="Sichtig H."/>
        </authorList>
    </citation>
    <scope>NUCLEOTIDE SEQUENCE [LARGE SCALE GENOMIC DNA]</scope>
    <source>
        <strain evidence="10">FDAARGOS_394</strain>
    </source>
</reference>
<dbReference type="Proteomes" id="UP000220246">
    <property type="component" value="Unassembled WGS sequence"/>
</dbReference>
<evidence type="ECO:0000256" key="3">
    <source>
        <dbReference type="ARBA" id="ARBA00022723"/>
    </source>
</evidence>